<keyword evidence="4 8" id="KW-0812">Transmembrane</keyword>
<evidence type="ECO:0000256" key="7">
    <source>
        <dbReference type="ARBA" id="ARBA00023136"/>
    </source>
</evidence>
<keyword evidence="2" id="KW-0673">Quorum sensing</keyword>
<accession>A0ABQ4KDR7</accession>
<feature type="transmembrane region" description="Helical" evidence="8">
    <location>
        <begin position="74"/>
        <end position="92"/>
    </location>
</feature>
<protein>
    <recommendedName>
        <fullName evidence="11">AgrB-like protein</fullName>
    </recommendedName>
</protein>
<sequence>MKLSSVEDFTARLMGDKGSDQMFEKWAIAFADQIKRANPEETAPHDVLVFGFTIIFNLLFTVLLIMVVGWILDAYFLILQVGLSFMILRILTGGAHLHQSLACSITSLLLLAAIIWVPEKNIYIYCYWLFSLLLILKFAPYYEEHQLKHSAQWERKKKIFALVWLLLALIFYLYLGQAGFIFGALLQALLLTPMGIKSIHALDHIVNQLFKGGDKSEKTG</sequence>
<name>A0ABQ4KDR7_9BACI</name>
<dbReference type="SMART" id="SM00793">
    <property type="entry name" value="AgrB"/>
    <property type="match status" value="1"/>
</dbReference>
<comment type="caution">
    <text evidence="9">The sequence shown here is derived from an EMBL/GenBank/DDBJ whole genome shotgun (WGS) entry which is preliminary data.</text>
</comment>
<evidence type="ECO:0000256" key="6">
    <source>
        <dbReference type="ARBA" id="ARBA00022989"/>
    </source>
</evidence>
<evidence type="ECO:0000256" key="5">
    <source>
        <dbReference type="ARBA" id="ARBA00022801"/>
    </source>
</evidence>
<keyword evidence="7 8" id="KW-0472">Membrane</keyword>
<keyword evidence="6 8" id="KW-1133">Transmembrane helix</keyword>
<evidence type="ECO:0000256" key="2">
    <source>
        <dbReference type="ARBA" id="ARBA00022654"/>
    </source>
</evidence>
<evidence type="ECO:0000256" key="4">
    <source>
        <dbReference type="ARBA" id="ARBA00022692"/>
    </source>
</evidence>
<evidence type="ECO:0000256" key="8">
    <source>
        <dbReference type="SAM" id="Phobius"/>
    </source>
</evidence>
<organism evidence="9 10">
    <name type="scientific">Lederbergia ruris</name>
    <dbReference type="NCBI Taxonomy" id="217495"/>
    <lineage>
        <taxon>Bacteria</taxon>
        <taxon>Bacillati</taxon>
        <taxon>Bacillota</taxon>
        <taxon>Bacilli</taxon>
        <taxon>Bacillales</taxon>
        <taxon>Bacillaceae</taxon>
        <taxon>Lederbergia</taxon>
    </lineage>
</organism>
<keyword evidence="10" id="KW-1185">Reference proteome</keyword>
<reference evidence="9 10" key="1">
    <citation type="submission" date="2021-03" db="EMBL/GenBank/DDBJ databases">
        <title>Antimicrobial resistance genes in bacteria isolated from Japanese honey, and their potential for conferring macrolide and lincosamide resistance in the American foulbrood pathogen Paenibacillus larvae.</title>
        <authorList>
            <person name="Okamoto M."/>
            <person name="Kumagai M."/>
            <person name="Kanamori H."/>
            <person name="Takamatsu D."/>
        </authorList>
    </citation>
    <scope>NUCLEOTIDE SEQUENCE [LARGE SCALE GENOMIC DNA]</scope>
    <source>
        <strain evidence="9 10">J8TS2</strain>
    </source>
</reference>
<proteinExistence type="predicted"/>
<feature type="transmembrane region" description="Helical" evidence="8">
    <location>
        <begin position="159"/>
        <end position="185"/>
    </location>
</feature>
<evidence type="ECO:0000256" key="3">
    <source>
        <dbReference type="ARBA" id="ARBA00022670"/>
    </source>
</evidence>
<dbReference type="Pfam" id="PF04647">
    <property type="entry name" value="AgrB"/>
    <property type="match status" value="1"/>
</dbReference>
<keyword evidence="1" id="KW-1003">Cell membrane</keyword>
<gene>
    <name evidence="9" type="ORF">J8TS2_03510</name>
</gene>
<feature type="transmembrane region" description="Helical" evidence="8">
    <location>
        <begin position="47"/>
        <end position="68"/>
    </location>
</feature>
<keyword evidence="5" id="KW-0378">Hydrolase</keyword>
<feature type="transmembrane region" description="Helical" evidence="8">
    <location>
        <begin position="99"/>
        <end position="116"/>
    </location>
</feature>
<dbReference type="EMBL" id="BORB01000002">
    <property type="protein sequence ID" value="GIN56032.1"/>
    <property type="molecule type" value="Genomic_DNA"/>
</dbReference>
<evidence type="ECO:0000313" key="10">
    <source>
        <dbReference type="Proteomes" id="UP000679950"/>
    </source>
</evidence>
<dbReference type="Proteomes" id="UP000679950">
    <property type="component" value="Unassembled WGS sequence"/>
</dbReference>
<evidence type="ECO:0000256" key="1">
    <source>
        <dbReference type="ARBA" id="ARBA00022475"/>
    </source>
</evidence>
<dbReference type="InterPro" id="IPR006741">
    <property type="entry name" value="AgrB"/>
</dbReference>
<keyword evidence="3" id="KW-0645">Protease</keyword>
<feature type="transmembrane region" description="Helical" evidence="8">
    <location>
        <begin position="122"/>
        <end position="139"/>
    </location>
</feature>
<evidence type="ECO:0008006" key="11">
    <source>
        <dbReference type="Google" id="ProtNLM"/>
    </source>
</evidence>
<evidence type="ECO:0000313" key="9">
    <source>
        <dbReference type="EMBL" id="GIN56032.1"/>
    </source>
</evidence>